<gene>
    <name evidence="4" type="ORF">ACFSJC_16935</name>
</gene>
<keyword evidence="2 4" id="KW-0548">Nucleotidyltransferase</keyword>
<sequence length="189" mass="20683">MQGKRKRFERLLDSLAQRDPHDLALPAWRSHQATDAPASSLVGGTIGVYDLLHVGHLRFLQTARSRCDRLKVGVATAATAWRSKAATPVIPDEERLELIRGLACVDEADLFDGTLADTTPAADWIASWGVQVMFVSDEWAGSPRWRDLEPALAARGIRCVWLPYTQGVSSTIIKERIRDTPVAGGNSPG</sequence>
<evidence type="ECO:0000256" key="1">
    <source>
        <dbReference type="ARBA" id="ARBA00022679"/>
    </source>
</evidence>
<evidence type="ECO:0000256" key="2">
    <source>
        <dbReference type="ARBA" id="ARBA00022695"/>
    </source>
</evidence>
<evidence type="ECO:0000313" key="4">
    <source>
        <dbReference type="EMBL" id="MFD2113536.1"/>
    </source>
</evidence>
<dbReference type="InterPro" id="IPR050385">
    <property type="entry name" value="Archaeal_FAD_synthase"/>
</dbReference>
<dbReference type="PANTHER" id="PTHR43793:SF1">
    <property type="entry name" value="FAD SYNTHASE"/>
    <property type="match status" value="1"/>
</dbReference>
<dbReference type="PANTHER" id="PTHR43793">
    <property type="entry name" value="FAD SYNTHASE"/>
    <property type="match status" value="1"/>
</dbReference>
<proteinExistence type="predicted"/>
<dbReference type="RefSeq" id="WP_386028382.1">
    <property type="nucleotide sequence ID" value="NZ_JBHUHX010000052.1"/>
</dbReference>
<name>A0ABW4YCY7_9GAMM</name>
<feature type="domain" description="Cytidyltransferase-like" evidence="3">
    <location>
        <begin position="46"/>
        <end position="176"/>
    </location>
</feature>
<organism evidence="4 5">
    <name type="scientific">Thiorhodococcus fuscus</name>
    <dbReference type="NCBI Taxonomy" id="527200"/>
    <lineage>
        <taxon>Bacteria</taxon>
        <taxon>Pseudomonadati</taxon>
        <taxon>Pseudomonadota</taxon>
        <taxon>Gammaproteobacteria</taxon>
        <taxon>Chromatiales</taxon>
        <taxon>Chromatiaceae</taxon>
        <taxon>Thiorhodococcus</taxon>
    </lineage>
</organism>
<evidence type="ECO:0000313" key="5">
    <source>
        <dbReference type="Proteomes" id="UP001597337"/>
    </source>
</evidence>
<keyword evidence="5" id="KW-1185">Reference proteome</keyword>
<dbReference type="GO" id="GO:0016779">
    <property type="term" value="F:nucleotidyltransferase activity"/>
    <property type="evidence" value="ECO:0007669"/>
    <property type="project" value="UniProtKB-KW"/>
</dbReference>
<keyword evidence="1" id="KW-0808">Transferase</keyword>
<reference evidence="5" key="1">
    <citation type="journal article" date="2019" name="Int. J. Syst. Evol. Microbiol.">
        <title>The Global Catalogue of Microorganisms (GCM) 10K type strain sequencing project: providing services to taxonomists for standard genome sequencing and annotation.</title>
        <authorList>
            <consortium name="The Broad Institute Genomics Platform"/>
            <consortium name="The Broad Institute Genome Sequencing Center for Infectious Disease"/>
            <person name="Wu L."/>
            <person name="Ma J."/>
        </authorList>
    </citation>
    <scope>NUCLEOTIDE SEQUENCE [LARGE SCALE GENOMIC DNA]</scope>
    <source>
        <strain evidence="5">KACC 12597</strain>
    </source>
</reference>
<dbReference type="EMBL" id="JBHUHX010000052">
    <property type="protein sequence ID" value="MFD2113536.1"/>
    <property type="molecule type" value="Genomic_DNA"/>
</dbReference>
<comment type="caution">
    <text evidence="4">The sequence shown here is derived from an EMBL/GenBank/DDBJ whole genome shotgun (WGS) entry which is preliminary data.</text>
</comment>
<accession>A0ABW4YCY7</accession>
<dbReference type="Pfam" id="PF01467">
    <property type="entry name" value="CTP_transf_like"/>
    <property type="match status" value="1"/>
</dbReference>
<evidence type="ECO:0000259" key="3">
    <source>
        <dbReference type="Pfam" id="PF01467"/>
    </source>
</evidence>
<dbReference type="SUPFAM" id="SSF52374">
    <property type="entry name" value="Nucleotidylyl transferase"/>
    <property type="match status" value="1"/>
</dbReference>
<dbReference type="InterPro" id="IPR014729">
    <property type="entry name" value="Rossmann-like_a/b/a_fold"/>
</dbReference>
<dbReference type="NCBIfam" id="TIGR00125">
    <property type="entry name" value="cyt_tran_rel"/>
    <property type="match status" value="1"/>
</dbReference>
<dbReference type="Gene3D" id="3.40.50.620">
    <property type="entry name" value="HUPs"/>
    <property type="match status" value="1"/>
</dbReference>
<dbReference type="InterPro" id="IPR004821">
    <property type="entry name" value="Cyt_trans-like"/>
</dbReference>
<protein>
    <submittedName>
        <fullName evidence="4">Adenylyltransferase/cytidyltransferase family protein</fullName>
    </submittedName>
</protein>
<dbReference type="Proteomes" id="UP001597337">
    <property type="component" value="Unassembled WGS sequence"/>
</dbReference>